<protein>
    <submittedName>
        <fullName evidence="4">Integrase catalytic domain-containing protein</fullName>
    </submittedName>
</protein>
<evidence type="ECO:0000313" key="3">
    <source>
        <dbReference type="Proteomes" id="UP000887572"/>
    </source>
</evidence>
<dbReference type="InterPro" id="IPR012337">
    <property type="entry name" value="RNaseH-like_sf"/>
</dbReference>
<accession>A0A914HAS4</accession>
<evidence type="ECO:0000313" key="4">
    <source>
        <dbReference type="WBParaSite" id="Gr19_v10_g14865.t1"/>
    </source>
</evidence>
<dbReference type="GO" id="GO:0003676">
    <property type="term" value="F:nucleic acid binding"/>
    <property type="evidence" value="ECO:0007669"/>
    <property type="project" value="InterPro"/>
</dbReference>
<proteinExistence type="predicted"/>
<dbReference type="PANTHER" id="PTHR46585:SF1">
    <property type="entry name" value="CHROMO DOMAIN-CONTAINING PROTEIN"/>
    <property type="match status" value="1"/>
</dbReference>
<dbReference type="GO" id="GO:0015074">
    <property type="term" value="P:DNA integration"/>
    <property type="evidence" value="ECO:0007669"/>
    <property type="project" value="InterPro"/>
</dbReference>
<dbReference type="AlphaFoldDB" id="A0A914HAS4"/>
<dbReference type="PROSITE" id="PS50994">
    <property type="entry name" value="INTEGRASE"/>
    <property type="match status" value="1"/>
</dbReference>
<evidence type="ECO:0000256" key="1">
    <source>
        <dbReference type="SAM" id="MobiDB-lite"/>
    </source>
</evidence>
<feature type="region of interest" description="Disordered" evidence="1">
    <location>
        <begin position="1"/>
        <end position="25"/>
    </location>
</feature>
<feature type="compositionally biased region" description="Basic and acidic residues" evidence="1">
    <location>
        <begin position="1"/>
        <end position="23"/>
    </location>
</feature>
<sequence length="924" mass="105297">MDRSAKDATTEHNNETDVQEKQRVSTNKMELINEALDKLYNDPSSPAAFAGVTALWKEARKNIKYLRKKDVQNYLEGHRTYTLMRPRRVRFPRAKTVAAGFMTDVQVDLADFQLFRATIERAEEMLEAFKQLVDQMPMVPHRIFSDKGTEFKNKLLKEFFKDHEIEKHEPVHSSFKASIAERAIRNVKQRIYRYFAEKQTMNWVDTVQEIVDGINRSPSRVHGMRPIDVNFSNAQRVWNRMYRRPMPDSKGPPRFHKDEFVRMSREKGQFEKGYLPNYGDEILEVDEVLKKVRPVRYKLRDDKGEKFRGSFYGQELAHDSTENIIIGNSLSSLLRVVSISGAIPGEYNEKIYDSPIFARVLPREINEIEIELRTMDKGRLVPFAYGTTMRGYGIQRGAGVGDVFRGLWRFFLPILRRVGTTVGSEALSTGQRVLERVGNEGVPLKEALVSEGKRGIDTVLEKGGLPKQFGKADKETCTIRRLWALLNMAFHKIDNDSVNSITNALDLFRIPPTNVSVSSSKVFELLTSNPLTDTPYHFKLHSSQNFIDLSKCYLLTEFRIRKENANGQLVNLETGDNAVFPIQMIGQTFIRNIRMSINGREIFNTNSLMAYKTYFSHELSYSTTAKDSHLNAAGYYRDPGPTLEDGTGCVARRNLFEGSKTAQFIAKIDADLFNQPLYLINFCELDVEIIPNDNDFLLIGLNAPARYRFEVTGLKMYVKKVSLMDGLALDIARKLELKPARYAVRKTMMKSMFISQGRFEFTSNIFMDQIPRRVILGLVANEDYVGTSARSPFNFQPFNVREISIVANGRSYPQAPYDLDYPNKKYVRAFNDMNEAVGFANTTESNGITFEQYGTTHCIYVFNMTSSGDDQAGLFDLIKNGTTAVCIKFSHAVPLGGIMLVVMGECDSLVMLDKNRSISSDITI</sequence>
<dbReference type="WBParaSite" id="Gr19_v10_g14865.t1">
    <property type="protein sequence ID" value="Gr19_v10_g14865.t1"/>
    <property type="gene ID" value="Gr19_v10_g14865"/>
</dbReference>
<dbReference type="InterPro" id="IPR036397">
    <property type="entry name" value="RNaseH_sf"/>
</dbReference>
<organism evidence="3 4">
    <name type="scientific">Globodera rostochiensis</name>
    <name type="common">Golden nematode worm</name>
    <name type="synonym">Heterodera rostochiensis</name>
    <dbReference type="NCBI Taxonomy" id="31243"/>
    <lineage>
        <taxon>Eukaryota</taxon>
        <taxon>Metazoa</taxon>
        <taxon>Ecdysozoa</taxon>
        <taxon>Nematoda</taxon>
        <taxon>Chromadorea</taxon>
        <taxon>Rhabditida</taxon>
        <taxon>Tylenchina</taxon>
        <taxon>Tylenchomorpha</taxon>
        <taxon>Tylenchoidea</taxon>
        <taxon>Heteroderidae</taxon>
        <taxon>Heteroderinae</taxon>
        <taxon>Globodera</taxon>
    </lineage>
</organism>
<evidence type="ECO:0000259" key="2">
    <source>
        <dbReference type="PROSITE" id="PS50994"/>
    </source>
</evidence>
<name>A0A914HAS4_GLORO</name>
<reference evidence="4" key="1">
    <citation type="submission" date="2022-11" db="UniProtKB">
        <authorList>
            <consortium name="WormBaseParasite"/>
        </authorList>
    </citation>
    <scope>IDENTIFICATION</scope>
</reference>
<dbReference type="PANTHER" id="PTHR46585">
    <property type="entry name" value="INTEGRASE CORE DOMAIN CONTAINING PROTEIN"/>
    <property type="match status" value="1"/>
</dbReference>
<dbReference type="SUPFAM" id="SSF53098">
    <property type="entry name" value="Ribonuclease H-like"/>
    <property type="match status" value="1"/>
</dbReference>
<keyword evidence="3" id="KW-1185">Reference proteome</keyword>
<dbReference type="InterPro" id="IPR001584">
    <property type="entry name" value="Integrase_cat-core"/>
</dbReference>
<feature type="domain" description="Integrase catalytic" evidence="2">
    <location>
        <begin position="116"/>
        <end position="234"/>
    </location>
</feature>
<dbReference type="Proteomes" id="UP000887572">
    <property type="component" value="Unplaced"/>
</dbReference>
<dbReference type="Gene3D" id="3.30.420.10">
    <property type="entry name" value="Ribonuclease H-like superfamily/Ribonuclease H"/>
    <property type="match status" value="1"/>
</dbReference>